<dbReference type="Pfam" id="PF12550">
    <property type="entry name" value="GCR1_C"/>
    <property type="match status" value="1"/>
</dbReference>
<dbReference type="InParanoid" id="A0A1C7NCK3"/>
<dbReference type="OrthoDB" id="2287578at2759"/>
<evidence type="ECO:0000313" key="3">
    <source>
        <dbReference type="Proteomes" id="UP000093000"/>
    </source>
</evidence>
<dbReference type="InterPro" id="IPR022210">
    <property type="entry name" value="TF_GCR1-like"/>
</dbReference>
<gene>
    <name evidence="2" type="ORF">A0J61_05095</name>
</gene>
<dbReference type="GO" id="GO:0000981">
    <property type="term" value="F:DNA-binding transcription factor activity, RNA polymerase II-specific"/>
    <property type="evidence" value="ECO:0007669"/>
    <property type="project" value="TreeGrafter"/>
</dbReference>
<organism evidence="2 3">
    <name type="scientific">Choanephora cucurbitarum</name>
    <dbReference type="NCBI Taxonomy" id="101091"/>
    <lineage>
        <taxon>Eukaryota</taxon>
        <taxon>Fungi</taxon>
        <taxon>Fungi incertae sedis</taxon>
        <taxon>Mucoromycota</taxon>
        <taxon>Mucoromycotina</taxon>
        <taxon>Mucoromycetes</taxon>
        <taxon>Mucorales</taxon>
        <taxon>Mucorineae</taxon>
        <taxon>Choanephoraceae</taxon>
        <taxon>Choanephoroideae</taxon>
        <taxon>Choanephora</taxon>
    </lineage>
</organism>
<dbReference type="Proteomes" id="UP000093000">
    <property type="component" value="Unassembled WGS sequence"/>
</dbReference>
<keyword evidence="3" id="KW-1185">Reference proteome</keyword>
<dbReference type="AlphaFoldDB" id="A0A1C7NCK3"/>
<proteinExistence type="predicted"/>
<evidence type="ECO:0000259" key="1">
    <source>
        <dbReference type="Pfam" id="PF12550"/>
    </source>
</evidence>
<name>A0A1C7NCK3_9FUNG</name>
<dbReference type="GO" id="GO:0000978">
    <property type="term" value="F:RNA polymerase II cis-regulatory region sequence-specific DNA binding"/>
    <property type="evidence" value="ECO:0007669"/>
    <property type="project" value="TreeGrafter"/>
</dbReference>
<protein>
    <recommendedName>
        <fullName evidence="1">Transcription activator GCR1-like domain-containing protein</fullName>
    </recommendedName>
</protein>
<sequence length="250" mass="29142">MQSRVVIGAPNRRVGLATVKMYITAVVDLYNKQALADPHSHRPRPRGKLVEVRLIECEQQKHRRENYVDRGVGTVADGYSTTAEMEKLVQYYFEKNTQEDLCNGLTFAALWFTLWRKSLALKKAISYNHHLRSIKDAFKAVDLHKLNIKAFRNVKTLSALWRVWFEGLSGHHPICKLDEVYGVKSWRGTSSDSKFYQRRHNIIIRIERFIQSTNYTKDQALQISDQKKTRSNDISLSLHYISEHLDEFFA</sequence>
<reference evidence="2 3" key="1">
    <citation type="submission" date="2016-03" db="EMBL/GenBank/DDBJ databases">
        <title>Choanephora cucurbitarum.</title>
        <authorList>
            <person name="Min B."/>
            <person name="Park H."/>
            <person name="Park J.-H."/>
            <person name="Shin H.-D."/>
            <person name="Choi I.-G."/>
        </authorList>
    </citation>
    <scope>NUCLEOTIDE SEQUENCE [LARGE SCALE GENOMIC DNA]</scope>
    <source>
        <strain evidence="2 3">KUS-F28377</strain>
    </source>
</reference>
<dbReference type="PANTHER" id="PTHR37784:SF4">
    <property type="entry name" value="TRANSCRIPTION FACTOR-LIKE PROTEIN EUC1"/>
    <property type="match status" value="1"/>
</dbReference>
<dbReference type="STRING" id="101091.A0A1C7NCK3"/>
<dbReference type="PANTHER" id="PTHR37784">
    <property type="entry name" value="PROTEIN MSN1"/>
    <property type="match status" value="1"/>
</dbReference>
<dbReference type="EMBL" id="LUGH01000266">
    <property type="protein sequence ID" value="OBZ86852.1"/>
    <property type="molecule type" value="Genomic_DNA"/>
</dbReference>
<accession>A0A1C7NCK3</accession>
<dbReference type="GO" id="GO:0060963">
    <property type="term" value="P:positive regulation of ribosomal protein gene transcription by RNA polymerase II"/>
    <property type="evidence" value="ECO:0007669"/>
    <property type="project" value="TreeGrafter"/>
</dbReference>
<feature type="domain" description="Transcription activator GCR1-like" evidence="1">
    <location>
        <begin position="152"/>
        <end position="225"/>
    </location>
</feature>
<evidence type="ECO:0000313" key="2">
    <source>
        <dbReference type="EMBL" id="OBZ86852.1"/>
    </source>
</evidence>
<comment type="caution">
    <text evidence="2">The sequence shown here is derived from an EMBL/GenBank/DDBJ whole genome shotgun (WGS) entry which is preliminary data.</text>
</comment>
<dbReference type="InterPro" id="IPR052146">
    <property type="entry name" value="HOT1"/>
</dbReference>